<evidence type="ECO:0000259" key="2">
    <source>
        <dbReference type="Pfam" id="PF06985"/>
    </source>
</evidence>
<comment type="caution">
    <text evidence="3">The sequence shown here is derived from an EMBL/GenBank/DDBJ whole genome shotgun (WGS) entry which is preliminary data.</text>
</comment>
<keyword evidence="4" id="KW-1185">Reference proteome</keyword>
<evidence type="ECO:0000313" key="3">
    <source>
        <dbReference type="EMBL" id="KAK3349637.1"/>
    </source>
</evidence>
<feature type="region of interest" description="Disordered" evidence="1">
    <location>
        <begin position="596"/>
        <end position="615"/>
    </location>
</feature>
<dbReference type="PANTHER" id="PTHR24148:SF64">
    <property type="entry name" value="HETEROKARYON INCOMPATIBILITY DOMAIN-CONTAINING PROTEIN"/>
    <property type="match status" value="1"/>
</dbReference>
<dbReference type="PANTHER" id="PTHR24148">
    <property type="entry name" value="ANKYRIN REPEAT DOMAIN-CONTAINING PROTEIN 39 HOMOLOG-RELATED"/>
    <property type="match status" value="1"/>
</dbReference>
<dbReference type="InterPro" id="IPR052895">
    <property type="entry name" value="HetReg/Transcr_Mod"/>
</dbReference>
<feature type="domain" description="Heterokaryon incompatibility" evidence="2">
    <location>
        <begin position="83"/>
        <end position="254"/>
    </location>
</feature>
<evidence type="ECO:0000313" key="4">
    <source>
        <dbReference type="Proteomes" id="UP001275084"/>
    </source>
</evidence>
<proteinExistence type="predicted"/>
<protein>
    <recommendedName>
        <fullName evidence="2">Heterokaryon incompatibility domain-containing protein</fullName>
    </recommendedName>
</protein>
<dbReference type="InterPro" id="IPR010730">
    <property type="entry name" value="HET"/>
</dbReference>
<dbReference type="EMBL" id="JAUIQD010000005">
    <property type="protein sequence ID" value="KAK3349637.1"/>
    <property type="molecule type" value="Genomic_DNA"/>
</dbReference>
<sequence>MERWQDDDSKLSLDEISRHHAKSIVQAILEIGQQTASQTSFTPFLERLECLLLPDSVDRQSQAVIGLPRKSIDITEIRRKPKFIALSYTWDASPDEEDASGRYHIEDREQPGQFRASETRDCVFERVIKYGRSAGVNVKLLWIDRHCITQDAERNGCKETSCSDDRCIHNRSGMQVMDLVYKHSSHPVALLGRPVESASDIDRLAELLKGNITRLNNNEEPRLSISADEIWPVLSMLSNIIHDVWWQRAWPFQENFLAGGKMILLIKHARKLEGHKRLHSPSIFGQVDGELCISSAKFSVKITQFCTALRGYLNHDENRLSNFSAEEKEELEKTITCLIKTAGRYSVLLDPSRSMMPAIVHDVEKRGIANCWDKLPIVANCCQYMTRLDQEQLKENGHSLSLSMLAMCLLNGEVPDNARRGNLSGLTVSEYLRRGFLHNFQGPSVYEYLSFNKGCRLHRVTLRREGVQTKGHLWKLREIIDTSEISPERRMAWVKHPAGGLAWLRDTLRFEGHLPLAEEISKFLKRESDSRISRQGSRQHSTFASNHQHVIGQELAEAISQGKRLRLGCIYGPLDKGTPSMAVFIWDPEPRAEVNYSSDGDEEMTGVDSTDTTSHGCDGRSPTFVFTSFKEDEGRIVDDAAIKDLDRHVSLEVEVEDNEAVPQLRIKRWIWGLCFFRKCLLIDVIFPWPSDLVGSVR</sequence>
<reference evidence="3" key="1">
    <citation type="journal article" date="2023" name="Mol. Phylogenet. Evol.">
        <title>Genome-scale phylogeny and comparative genomics of the fungal order Sordariales.</title>
        <authorList>
            <person name="Hensen N."/>
            <person name="Bonometti L."/>
            <person name="Westerberg I."/>
            <person name="Brannstrom I.O."/>
            <person name="Guillou S."/>
            <person name="Cros-Aarteil S."/>
            <person name="Calhoun S."/>
            <person name="Haridas S."/>
            <person name="Kuo A."/>
            <person name="Mondo S."/>
            <person name="Pangilinan J."/>
            <person name="Riley R."/>
            <person name="LaButti K."/>
            <person name="Andreopoulos B."/>
            <person name="Lipzen A."/>
            <person name="Chen C."/>
            <person name="Yan M."/>
            <person name="Daum C."/>
            <person name="Ng V."/>
            <person name="Clum A."/>
            <person name="Steindorff A."/>
            <person name="Ohm R.A."/>
            <person name="Martin F."/>
            <person name="Silar P."/>
            <person name="Natvig D.O."/>
            <person name="Lalanne C."/>
            <person name="Gautier V."/>
            <person name="Ament-Velasquez S.L."/>
            <person name="Kruys A."/>
            <person name="Hutchinson M.I."/>
            <person name="Powell A.J."/>
            <person name="Barry K."/>
            <person name="Miller A.N."/>
            <person name="Grigoriev I.V."/>
            <person name="Debuchy R."/>
            <person name="Gladieux P."/>
            <person name="Hiltunen Thoren M."/>
            <person name="Johannesson H."/>
        </authorList>
    </citation>
    <scope>NUCLEOTIDE SEQUENCE</scope>
    <source>
        <strain evidence="3">CBS 955.72</strain>
    </source>
</reference>
<gene>
    <name evidence="3" type="ORF">B0T25DRAFT_247247</name>
</gene>
<dbReference type="Proteomes" id="UP001275084">
    <property type="component" value="Unassembled WGS sequence"/>
</dbReference>
<reference evidence="3" key="2">
    <citation type="submission" date="2023-06" db="EMBL/GenBank/DDBJ databases">
        <authorList>
            <consortium name="Lawrence Berkeley National Laboratory"/>
            <person name="Haridas S."/>
            <person name="Hensen N."/>
            <person name="Bonometti L."/>
            <person name="Westerberg I."/>
            <person name="Brannstrom I.O."/>
            <person name="Guillou S."/>
            <person name="Cros-Aarteil S."/>
            <person name="Calhoun S."/>
            <person name="Kuo A."/>
            <person name="Mondo S."/>
            <person name="Pangilinan J."/>
            <person name="Riley R."/>
            <person name="Labutti K."/>
            <person name="Andreopoulos B."/>
            <person name="Lipzen A."/>
            <person name="Chen C."/>
            <person name="Yanf M."/>
            <person name="Daum C."/>
            <person name="Ng V."/>
            <person name="Clum A."/>
            <person name="Steindorff A."/>
            <person name="Ohm R."/>
            <person name="Martin F."/>
            <person name="Silar P."/>
            <person name="Natvig D."/>
            <person name="Lalanne C."/>
            <person name="Gautier V."/>
            <person name="Ament-Velasquez S.L."/>
            <person name="Kruys A."/>
            <person name="Hutchinson M.I."/>
            <person name="Powell A.J."/>
            <person name="Barry K."/>
            <person name="Miller A.N."/>
            <person name="Grigoriev I.V."/>
            <person name="Debuchy R."/>
            <person name="Gladieux P."/>
            <person name="Thoren M.H."/>
            <person name="Johannesson H."/>
        </authorList>
    </citation>
    <scope>NUCLEOTIDE SEQUENCE</scope>
    <source>
        <strain evidence="3">CBS 955.72</strain>
    </source>
</reference>
<dbReference type="Pfam" id="PF06985">
    <property type="entry name" value="HET"/>
    <property type="match status" value="1"/>
</dbReference>
<organism evidence="3 4">
    <name type="scientific">Lasiosphaeria hispida</name>
    <dbReference type="NCBI Taxonomy" id="260671"/>
    <lineage>
        <taxon>Eukaryota</taxon>
        <taxon>Fungi</taxon>
        <taxon>Dikarya</taxon>
        <taxon>Ascomycota</taxon>
        <taxon>Pezizomycotina</taxon>
        <taxon>Sordariomycetes</taxon>
        <taxon>Sordariomycetidae</taxon>
        <taxon>Sordariales</taxon>
        <taxon>Lasiosphaeriaceae</taxon>
        <taxon>Lasiosphaeria</taxon>
    </lineage>
</organism>
<accession>A0AAJ0HF28</accession>
<name>A0AAJ0HF28_9PEZI</name>
<evidence type="ECO:0000256" key="1">
    <source>
        <dbReference type="SAM" id="MobiDB-lite"/>
    </source>
</evidence>
<dbReference type="AlphaFoldDB" id="A0AAJ0HF28"/>